<protein>
    <submittedName>
        <fullName evidence="4">7-deoxyloganetin glucosyltransferase-like</fullName>
    </submittedName>
</protein>
<dbReference type="PANTHER" id="PTHR11926">
    <property type="entry name" value="GLUCOSYL/GLUCURONOSYL TRANSFERASES"/>
    <property type="match status" value="1"/>
</dbReference>
<name>A0A6P8BMS9_PUNGR</name>
<dbReference type="OrthoDB" id="5835829at2759"/>
<dbReference type="SUPFAM" id="SSF53756">
    <property type="entry name" value="UDP-Glycosyltransferase/glycogen phosphorylase"/>
    <property type="match status" value="1"/>
</dbReference>
<dbReference type="AlphaFoldDB" id="A0A6P8BMS9"/>
<gene>
    <name evidence="4" type="primary">LOC116187321</name>
</gene>
<evidence type="ECO:0000256" key="1">
    <source>
        <dbReference type="ARBA" id="ARBA00009995"/>
    </source>
</evidence>
<sequence>MAPHTSSMKLHAVCMPFPAQSHIGAMLNLTKLLHHRGLCITFVNTEFNHRRLFEAGGPSFLDDLPTGFQFVAIPDGLPPSQTNATQNLASLCESAWHLMGASFCALIGDLNERADSVLGFPPVSCIVADGTMTFSVDTASEKYGIPVVNLYTIPASATIAGWYFPKLKEKGLMPPNDCLDTTIDWIPGMKNMRVRDMPTLGGTMDPNDVILNFCAEVLPRFGSTSAQNRLWQSTG</sequence>
<dbReference type="PANTHER" id="PTHR11926:SF1516">
    <property type="entry name" value="GLYCOSYLTRANSFERASE"/>
    <property type="match status" value="1"/>
</dbReference>
<dbReference type="RefSeq" id="XP_031371837.1">
    <property type="nucleotide sequence ID" value="XM_031515977.1"/>
</dbReference>
<dbReference type="Proteomes" id="UP000515151">
    <property type="component" value="Chromosome 8"/>
</dbReference>
<dbReference type="Gene3D" id="3.40.50.2000">
    <property type="entry name" value="Glycogen Phosphorylase B"/>
    <property type="match status" value="1"/>
</dbReference>
<evidence type="ECO:0000256" key="2">
    <source>
        <dbReference type="ARBA" id="ARBA00022676"/>
    </source>
</evidence>
<evidence type="ECO:0000313" key="3">
    <source>
        <dbReference type="Proteomes" id="UP000515151"/>
    </source>
</evidence>
<dbReference type="GO" id="GO:0080044">
    <property type="term" value="F:quercetin 7-O-glucosyltransferase activity"/>
    <property type="evidence" value="ECO:0007669"/>
    <property type="project" value="TreeGrafter"/>
</dbReference>
<comment type="similarity">
    <text evidence="1">Belongs to the UDP-glycosyltransferase family.</text>
</comment>
<accession>A0A6P8BMS9</accession>
<organism evidence="3 4">
    <name type="scientific">Punica granatum</name>
    <name type="common">Pomegranate</name>
    <dbReference type="NCBI Taxonomy" id="22663"/>
    <lineage>
        <taxon>Eukaryota</taxon>
        <taxon>Viridiplantae</taxon>
        <taxon>Streptophyta</taxon>
        <taxon>Embryophyta</taxon>
        <taxon>Tracheophyta</taxon>
        <taxon>Spermatophyta</taxon>
        <taxon>Magnoliopsida</taxon>
        <taxon>eudicotyledons</taxon>
        <taxon>Gunneridae</taxon>
        <taxon>Pentapetalae</taxon>
        <taxon>rosids</taxon>
        <taxon>malvids</taxon>
        <taxon>Myrtales</taxon>
        <taxon>Lythraceae</taxon>
        <taxon>Punica</taxon>
    </lineage>
</organism>
<keyword evidence="2" id="KW-0808">Transferase</keyword>
<reference evidence="4" key="2">
    <citation type="submission" date="2025-08" db="UniProtKB">
        <authorList>
            <consortium name="RefSeq"/>
        </authorList>
    </citation>
    <scope>IDENTIFICATION</scope>
    <source>
        <tissue evidence="4">Leaf</tissue>
    </source>
</reference>
<reference evidence="3" key="1">
    <citation type="journal article" date="2020" name="Plant Biotechnol. J.">
        <title>The pomegranate (Punica granatum L.) draft genome dissects genetic divergence between soft- and hard-seeded cultivars.</title>
        <authorList>
            <person name="Luo X."/>
            <person name="Li H."/>
            <person name="Wu Z."/>
            <person name="Yao W."/>
            <person name="Zhao P."/>
            <person name="Cao D."/>
            <person name="Yu H."/>
            <person name="Li K."/>
            <person name="Poudel K."/>
            <person name="Zhao D."/>
            <person name="Zhang F."/>
            <person name="Xia X."/>
            <person name="Chen L."/>
            <person name="Wang Q."/>
            <person name="Jing D."/>
            <person name="Cao S."/>
        </authorList>
    </citation>
    <scope>NUCLEOTIDE SEQUENCE [LARGE SCALE GENOMIC DNA]</scope>
    <source>
        <strain evidence="3">cv. Tunisia</strain>
    </source>
</reference>
<evidence type="ECO:0000313" key="4">
    <source>
        <dbReference type="RefSeq" id="XP_031371837.1"/>
    </source>
</evidence>
<keyword evidence="2" id="KW-0328">Glycosyltransferase</keyword>
<dbReference type="GeneID" id="116187321"/>
<keyword evidence="3" id="KW-1185">Reference proteome</keyword>
<proteinExistence type="inferred from homology"/>
<dbReference type="GO" id="GO:0080043">
    <property type="term" value="F:quercetin 3-O-glucosyltransferase activity"/>
    <property type="evidence" value="ECO:0007669"/>
    <property type="project" value="TreeGrafter"/>
</dbReference>